<dbReference type="HAMAP" id="MF_00688">
    <property type="entry name" value="Leu_Phe_trans"/>
    <property type="match status" value="1"/>
</dbReference>
<dbReference type="NCBIfam" id="TIGR00667">
    <property type="entry name" value="aat"/>
    <property type="match status" value="1"/>
</dbReference>
<comment type="similarity">
    <text evidence="4">Belongs to the L/F-transferase family.</text>
</comment>
<dbReference type="InterPro" id="IPR004616">
    <property type="entry name" value="Leu/Phe-tRNA_Trfase"/>
</dbReference>
<keyword evidence="1 4" id="KW-0963">Cytoplasm</keyword>
<dbReference type="PANTHER" id="PTHR30098">
    <property type="entry name" value="LEUCYL/PHENYLALANYL-TRNA--PROTEIN TRANSFERASE"/>
    <property type="match status" value="1"/>
</dbReference>
<dbReference type="AlphaFoldDB" id="A0A2W5N0Z0"/>
<accession>A0A2W5N0Z0</accession>
<gene>
    <name evidence="4" type="primary">aat</name>
    <name evidence="5" type="ORF">DI551_04585</name>
</gene>
<comment type="function">
    <text evidence="4">Functions in the N-end rule pathway of protein degradation where it conjugates Leu, Phe and, less efficiently, Met from aminoacyl-tRNAs to the N-termini of proteins containing an N-terminal arginine or lysine.</text>
</comment>
<protein>
    <recommendedName>
        <fullName evidence="4">Leucyl/phenylalanyl-tRNA--protein transferase</fullName>
        <ecNumber evidence="4">2.3.2.6</ecNumber>
    </recommendedName>
    <alternativeName>
        <fullName evidence="4">L/F-transferase</fullName>
    </alternativeName>
    <alternativeName>
        <fullName evidence="4">Leucyltransferase</fullName>
    </alternativeName>
    <alternativeName>
        <fullName evidence="4">Phenyalanyltransferase</fullName>
    </alternativeName>
</protein>
<reference evidence="5 6" key="1">
    <citation type="submission" date="2017-08" db="EMBL/GenBank/DDBJ databases">
        <title>Infants hospitalized years apart are colonized by the same room-sourced microbial strains.</title>
        <authorList>
            <person name="Brooks B."/>
            <person name="Olm M.R."/>
            <person name="Firek B.A."/>
            <person name="Baker R."/>
            <person name="Thomas B.C."/>
            <person name="Morowitz M.J."/>
            <person name="Banfield J.F."/>
        </authorList>
    </citation>
    <scope>NUCLEOTIDE SEQUENCE [LARGE SCALE GENOMIC DNA]</scope>
    <source>
        <strain evidence="5">S2_005_002_R2_29</strain>
    </source>
</reference>
<dbReference type="Gene3D" id="3.40.630.70">
    <property type="entry name" value="Leucyl/phenylalanyl-tRNA-protein transferase, C-terminal domain"/>
    <property type="match status" value="1"/>
</dbReference>
<evidence type="ECO:0000313" key="5">
    <source>
        <dbReference type="EMBL" id="PZQ46734.1"/>
    </source>
</evidence>
<keyword evidence="2 4" id="KW-0808">Transferase</keyword>
<dbReference type="SUPFAM" id="SSF55729">
    <property type="entry name" value="Acyl-CoA N-acyltransferases (Nat)"/>
    <property type="match status" value="1"/>
</dbReference>
<evidence type="ECO:0000256" key="1">
    <source>
        <dbReference type="ARBA" id="ARBA00022490"/>
    </source>
</evidence>
<dbReference type="Pfam" id="PF03588">
    <property type="entry name" value="Leu_Phe_trans"/>
    <property type="match status" value="1"/>
</dbReference>
<dbReference type="GO" id="GO:0008914">
    <property type="term" value="F:leucyl-tRNA--protein transferase activity"/>
    <property type="evidence" value="ECO:0007669"/>
    <property type="project" value="UniProtKB-UniRule"/>
</dbReference>
<comment type="subcellular location">
    <subcellularLocation>
        <location evidence="4">Cytoplasm</location>
    </subcellularLocation>
</comment>
<dbReference type="InterPro" id="IPR016181">
    <property type="entry name" value="Acyl_CoA_acyltransferase"/>
</dbReference>
<dbReference type="Proteomes" id="UP000249417">
    <property type="component" value="Unassembled WGS sequence"/>
</dbReference>
<evidence type="ECO:0000256" key="2">
    <source>
        <dbReference type="ARBA" id="ARBA00022679"/>
    </source>
</evidence>
<name>A0A2W5N0Z0_9BACT</name>
<evidence type="ECO:0000256" key="3">
    <source>
        <dbReference type="ARBA" id="ARBA00023315"/>
    </source>
</evidence>
<keyword evidence="3 4" id="KW-0012">Acyltransferase</keyword>
<dbReference type="GO" id="GO:0030163">
    <property type="term" value="P:protein catabolic process"/>
    <property type="evidence" value="ECO:0007669"/>
    <property type="project" value="UniProtKB-UniRule"/>
</dbReference>
<dbReference type="InterPro" id="IPR042203">
    <property type="entry name" value="Leu/Phe-tRNA_Trfase_C"/>
</dbReference>
<dbReference type="EMBL" id="QFQB01000022">
    <property type="protein sequence ID" value="PZQ46734.1"/>
    <property type="molecule type" value="Genomic_DNA"/>
</dbReference>
<organism evidence="5 6">
    <name type="scientific">Micavibrio aeruginosavorus</name>
    <dbReference type="NCBI Taxonomy" id="349221"/>
    <lineage>
        <taxon>Bacteria</taxon>
        <taxon>Pseudomonadati</taxon>
        <taxon>Bdellovibrionota</taxon>
        <taxon>Bdellovibrionia</taxon>
        <taxon>Bdellovibrionales</taxon>
        <taxon>Pseudobdellovibrionaceae</taxon>
        <taxon>Micavibrio</taxon>
    </lineage>
</organism>
<dbReference type="PANTHER" id="PTHR30098:SF2">
    <property type="entry name" value="LEUCYL_PHENYLALANYL-TRNA--PROTEIN TRANSFERASE"/>
    <property type="match status" value="1"/>
</dbReference>
<comment type="catalytic activity">
    <reaction evidence="4">
        <text>N-terminal L-arginyl-[protein] + L-leucyl-tRNA(Leu) = N-terminal L-leucyl-L-arginyl-[protein] + tRNA(Leu) + H(+)</text>
        <dbReference type="Rhea" id="RHEA:50416"/>
        <dbReference type="Rhea" id="RHEA-COMP:9613"/>
        <dbReference type="Rhea" id="RHEA-COMP:9622"/>
        <dbReference type="Rhea" id="RHEA-COMP:12672"/>
        <dbReference type="Rhea" id="RHEA-COMP:12673"/>
        <dbReference type="ChEBI" id="CHEBI:15378"/>
        <dbReference type="ChEBI" id="CHEBI:64719"/>
        <dbReference type="ChEBI" id="CHEBI:78442"/>
        <dbReference type="ChEBI" id="CHEBI:78494"/>
        <dbReference type="ChEBI" id="CHEBI:133044"/>
        <dbReference type="EC" id="2.3.2.6"/>
    </reaction>
</comment>
<comment type="caution">
    <text evidence="5">The sequence shown here is derived from an EMBL/GenBank/DDBJ whole genome shotgun (WGS) entry which is preliminary data.</text>
</comment>
<dbReference type="GO" id="GO:0005737">
    <property type="term" value="C:cytoplasm"/>
    <property type="evidence" value="ECO:0007669"/>
    <property type="project" value="UniProtKB-SubCell"/>
</dbReference>
<sequence>MHLHDPSEIILQAYREGIFPMAESADDDNFAFYKPYMRGLIPFKNLHIPHKLLKTLRQEKFTITMDEAFPAIVDGCAAATNAKRSKTWINRPIRDLFVLLHHRGYAHSIECWDEHGALAGGLYGLAIGAVFCGESMFSLQRDASKVALVHLCALLDRASFSILDTQFINPHLLQFGAYEIPQEEYEDRIQMEMSRDAFLDHALQMGFPQLLKDYLAQREG</sequence>
<evidence type="ECO:0000313" key="6">
    <source>
        <dbReference type="Proteomes" id="UP000249417"/>
    </source>
</evidence>
<dbReference type="EC" id="2.3.2.6" evidence="4"/>
<proteinExistence type="inferred from homology"/>
<comment type="catalytic activity">
    <reaction evidence="4">
        <text>L-phenylalanyl-tRNA(Phe) + an N-terminal L-alpha-aminoacyl-[protein] = an N-terminal L-phenylalanyl-L-alpha-aminoacyl-[protein] + tRNA(Phe)</text>
        <dbReference type="Rhea" id="RHEA:43632"/>
        <dbReference type="Rhea" id="RHEA-COMP:9668"/>
        <dbReference type="Rhea" id="RHEA-COMP:9699"/>
        <dbReference type="Rhea" id="RHEA-COMP:10636"/>
        <dbReference type="Rhea" id="RHEA-COMP:10637"/>
        <dbReference type="ChEBI" id="CHEBI:78442"/>
        <dbReference type="ChEBI" id="CHEBI:78531"/>
        <dbReference type="ChEBI" id="CHEBI:78597"/>
        <dbReference type="ChEBI" id="CHEBI:83561"/>
        <dbReference type="EC" id="2.3.2.6"/>
    </reaction>
</comment>
<comment type="catalytic activity">
    <reaction evidence="4">
        <text>N-terminal L-lysyl-[protein] + L-leucyl-tRNA(Leu) = N-terminal L-leucyl-L-lysyl-[protein] + tRNA(Leu) + H(+)</text>
        <dbReference type="Rhea" id="RHEA:12340"/>
        <dbReference type="Rhea" id="RHEA-COMP:9613"/>
        <dbReference type="Rhea" id="RHEA-COMP:9622"/>
        <dbReference type="Rhea" id="RHEA-COMP:12670"/>
        <dbReference type="Rhea" id="RHEA-COMP:12671"/>
        <dbReference type="ChEBI" id="CHEBI:15378"/>
        <dbReference type="ChEBI" id="CHEBI:65249"/>
        <dbReference type="ChEBI" id="CHEBI:78442"/>
        <dbReference type="ChEBI" id="CHEBI:78494"/>
        <dbReference type="ChEBI" id="CHEBI:133043"/>
        <dbReference type="EC" id="2.3.2.6"/>
    </reaction>
</comment>
<evidence type="ECO:0000256" key="4">
    <source>
        <dbReference type="HAMAP-Rule" id="MF_00688"/>
    </source>
</evidence>